<dbReference type="Pfam" id="PF19127">
    <property type="entry name" value="Choline_bind_3"/>
    <property type="match status" value="1"/>
</dbReference>
<evidence type="ECO:0000256" key="1">
    <source>
        <dbReference type="ARBA" id="ARBA00022737"/>
    </source>
</evidence>
<gene>
    <name evidence="4" type="ORF">ACJDTP_01910</name>
</gene>
<feature type="repeat" description="Cell wall-binding" evidence="2">
    <location>
        <begin position="526"/>
        <end position="545"/>
    </location>
</feature>
<evidence type="ECO:0000313" key="4">
    <source>
        <dbReference type="EMBL" id="MFL0163820.1"/>
    </source>
</evidence>
<feature type="signal peptide" evidence="3">
    <location>
        <begin position="1"/>
        <end position="26"/>
    </location>
</feature>
<keyword evidence="1" id="KW-0677">Repeat</keyword>
<dbReference type="RefSeq" id="WP_406760322.1">
    <property type="nucleotide sequence ID" value="NZ_JBJIAB010000002.1"/>
</dbReference>
<proteinExistence type="predicted"/>
<keyword evidence="3" id="KW-0732">Signal</keyword>
<sequence length="604" mass="65550">MIKRMTKATSLLVAAAAIISIVPAHAADYTKIDSQEGTIYNAVAYKDGKFYVDGEVNDKDEAAYYLADGKYNNLSDIDSGADTDIYGSKYLDVQDGDYFVDLDNGSVTDESIKENAEDDAASALRKNLKKDNDKRYVSTEAETIQDLAGAEIAGNKFSAPWYKFQYTKDNATNGTNTKLNVYTDAQGNYIDADYNLGSIKVTTTAASGTTNKTATISNTDDTYDAAGETVKDQLSASVDSDNAKVIGQDANNIYRIAKVTVTVKNGSTIAKINGIDVSVDTKTFDTTVSGSVSFSVIQKISKAQASGNVDGAKYAKSVTTYIVSDEDGKNEAFTYDNYTVANGKLVGYTANGTNVKTATGTLSSKNGYYYVDLGDEASEDVQVNGSKSAVDTDADGNLWRLDAGYIYEWNNDEDWTKVYKVDGSFDQMSVYNKDNIVAWSKEDDVYSVIGGKGTTTPTDPTPVVNKGWVKTDAGWTFYNTDGTQVKGQWVNDGGVWYYIKADGTMATGWIQDGSTWYYLQSSGAMKTGWLNDNGTWYYLQSSGAMKTGWLNDNGTWYYLQSSGAMSTGWLNDNGTWYFLNSSGAMLANTTVDGYKLGASGAWIK</sequence>
<evidence type="ECO:0000313" key="5">
    <source>
        <dbReference type="Proteomes" id="UP001623600"/>
    </source>
</evidence>
<keyword evidence="5" id="KW-1185">Reference proteome</keyword>
<accession>A0ABW8RYV8</accession>
<feature type="repeat" description="Cell wall-binding" evidence="2">
    <location>
        <begin position="486"/>
        <end position="505"/>
    </location>
</feature>
<evidence type="ECO:0000256" key="2">
    <source>
        <dbReference type="PROSITE-ProRule" id="PRU00591"/>
    </source>
</evidence>
<feature type="repeat" description="Cell wall-binding" evidence="2">
    <location>
        <begin position="506"/>
        <end position="525"/>
    </location>
</feature>
<dbReference type="Pfam" id="PF01473">
    <property type="entry name" value="Choline_bind_1"/>
    <property type="match status" value="3"/>
</dbReference>
<comment type="caution">
    <text evidence="4">The sequence shown here is derived from an EMBL/GenBank/DDBJ whole genome shotgun (WGS) entry which is preliminary data.</text>
</comment>
<dbReference type="Gene3D" id="2.10.270.10">
    <property type="entry name" value="Cholin Binding"/>
    <property type="match status" value="1"/>
</dbReference>
<feature type="chain" id="PRO_5045263113" evidence="3">
    <location>
        <begin position="27"/>
        <end position="604"/>
    </location>
</feature>
<organism evidence="4 5">
    <name type="scientific">Candidatus Clostridium helianthi</name>
    <dbReference type="NCBI Taxonomy" id="3381660"/>
    <lineage>
        <taxon>Bacteria</taxon>
        <taxon>Bacillati</taxon>
        <taxon>Bacillota</taxon>
        <taxon>Clostridia</taxon>
        <taxon>Eubacteriales</taxon>
        <taxon>Clostridiaceae</taxon>
        <taxon>Clostridium</taxon>
    </lineage>
</organism>
<evidence type="ECO:0000256" key="3">
    <source>
        <dbReference type="SAM" id="SignalP"/>
    </source>
</evidence>
<dbReference type="PROSITE" id="PS51170">
    <property type="entry name" value="CW"/>
    <property type="match status" value="5"/>
</dbReference>
<dbReference type="InterPro" id="IPR018337">
    <property type="entry name" value="Cell_wall/Cho-bd_repeat"/>
</dbReference>
<dbReference type="Proteomes" id="UP001623600">
    <property type="component" value="Unassembled WGS sequence"/>
</dbReference>
<dbReference type="EMBL" id="JBJIAB010000002">
    <property type="protein sequence ID" value="MFL0163820.1"/>
    <property type="molecule type" value="Genomic_DNA"/>
</dbReference>
<name>A0ABW8RYV8_9CLOT</name>
<protein>
    <submittedName>
        <fullName evidence="4">N-acetylmuramoyl-L-alanine amidase family protein</fullName>
    </submittedName>
</protein>
<reference evidence="4 5" key="1">
    <citation type="submission" date="2024-11" db="EMBL/GenBank/DDBJ databases">
        <authorList>
            <person name="Heng Y.C."/>
            <person name="Lim A.C.H."/>
            <person name="Lee J.K.Y."/>
            <person name="Kittelmann S."/>
        </authorList>
    </citation>
    <scope>NUCLEOTIDE SEQUENCE [LARGE SCALE GENOMIC DNA]</scope>
    <source>
        <strain evidence="4 5">WILCCON 0112</strain>
    </source>
</reference>
<feature type="repeat" description="Cell wall-binding" evidence="2">
    <location>
        <begin position="566"/>
        <end position="585"/>
    </location>
</feature>
<dbReference type="SUPFAM" id="SSF69360">
    <property type="entry name" value="Cell wall binding repeat"/>
    <property type="match status" value="1"/>
</dbReference>
<feature type="repeat" description="Cell wall-binding" evidence="2">
    <location>
        <begin position="546"/>
        <end position="565"/>
    </location>
</feature>